<keyword evidence="3" id="KW-0509">mRNA transport</keyword>
<dbReference type="PANTHER" id="PTHR13257">
    <property type="entry name" value="NUCLEOPORIN NUP84-RELATED"/>
    <property type="match status" value="1"/>
</dbReference>
<reference evidence="10" key="1">
    <citation type="submission" date="2022-11" db="UniProtKB">
        <authorList>
            <consortium name="WormBaseParasite"/>
        </authorList>
    </citation>
    <scope>IDENTIFICATION</scope>
</reference>
<dbReference type="PANTHER" id="PTHR13257:SF0">
    <property type="entry name" value="NUCLEAR PORE COMPLEX PROTEIN NUP88"/>
    <property type="match status" value="1"/>
</dbReference>
<keyword evidence="7" id="KW-0539">Nucleus</keyword>
<evidence type="ECO:0000256" key="2">
    <source>
        <dbReference type="ARBA" id="ARBA00022448"/>
    </source>
</evidence>
<keyword evidence="4" id="KW-0653">Protein transport</keyword>
<evidence type="ECO:0000256" key="4">
    <source>
        <dbReference type="ARBA" id="ARBA00022927"/>
    </source>
</evidence>
<feature type="region of interest" description="Disordered" evidence="8">
    <location>
        <begin position="647"/>
        <end position="666"/>
    </location>
</feature>
<protein>
    <submittedName>
        <fullName evidence="10">DNA helicase</fullName>
    </submittedName>
</protein>
<dbReference type="GO" id="GO:0006606">
    <property type="term" value="P:protein import into nucleus"/>
    <property type="evidence" value="ECO:0007669"/>
    <property type="project" value="TreeGrafter"/>
</dbReference>
<comment type="subcellular location">
    <subcellularLocation>
        <location evidence="1">Nucleus</location>
        <location evidence="1">Nuclear pore complex</location>
    </subcellularLocation>
</comment>
<evidence type="ECO:0000256" key="6">
    <source>
        <dbReference type="ARBA" id="ARBA00023132"/>
    </source>
</evidence>
<dbReference type="InterPro" id="IPR019321">
    <property type="entry name" value="Nucleoporin_Nup88"/>
</dbReference>
<evidence type="ECO:0000313" key="10">
    <source>
        <dbReference type="WBParaSite" id="sdigi.contig141.g5146.t1"/>
    </source>
</evidence>
<evidence type="ECO:0000313" key="9">
    <source>
        <dbReference type="Proteomes" id="UP000887581"/>
    </source>
</evidence>
<sequence length="666" mass="74773">MDMLLDFLADGISGNILIDNYMGHGLMVFDGNILWFIAGLYPGTDGKPYCKRRTKLCIDPALPFEEKFSAMFVNKNGSRVALSTAHSVFVVEIPYDCWCRQAVTRDPLMDHLQSTYHCKSYFVGCNVGSANSGVNILKIRWCSKERHECGHHAYNKLAVLSNGNIIRIYDTDITCATPTVIIDFKSMLGLSETSSARSFGLCNYIASFDFGPSFIRTDSDSGREISLRTLFAIDNECGEIYIVICSESRVIEVQGPLAVTGTGTSDYTCNDALDILYIQCHDKASLPVFSLISSKGCITHFFAVTLDQETFDGHMEFVLISYDNLLLPCKPLVDIVYCLQNDPAQSGQYFVLCGANLFTVDVRPWYHLLSYLLLSGANCEKDSNDFPDSKIHHIFRILGSTDSKGQQDAIIFATAANIVDEKFLTPDDINNAFDERDIVYVAATSSKQLVHKFTKQDAILNNRRGISERHSIPTERRIQNYLLEECLAILKSQTMIPTFRISEDIESLETINNNKSTCTERLLRVLSAYVDVKNRIYKIQRAVAQLKKRSDELGLGLIPRMFPLTDSEKALKDRLETLHVEVDGIIRQLPYLANEVAAKRRDRFGPTRSFCASVSAQKFMLSKNTEDINEMVSWTKQLIKKIDSIQASMTAEEAPSTSPKPRPQSD</sequence>
<feature type="compositionally biased region" description="Polar residues" evidence="8">
    <location>
        <begin position="647"/>
        <end position="657"/>
    </location>
</feature>
<evidence type="ECO:0000256" key="8">
    <source>
        <dbReference type="SAM" id="MobiDB-lite"/>
    </source>
</evidence>
<keyword evidence="6" id="KW-0906">Nuclear pore complex</keyword>
<dbReference type="AlphaFoldDB" id="A0A915PK52"/>
<name>A0A915PK52_9BILA</name>
<keyword evidence="2" id="KW-0813">Transport</keyword>
<dbReference type="GO" id="GO:0000056">
    <property type="term" value="P:ribosomal small subunit export from nucleus"/>
    <property type="evidence" value="ECO:0007669"/>
    <property type="project" value="InterPro"/>
</dbReference>
<dbReference type="InterPro" id="IPR037700">
    <property type="entry name" value="NUP88/NUP82"/>
</dbReference>
<dbReference type="GO" id="GO:0000055">
    <property type="term" value="P:ribosomal large subunit export from nucleus"/>
    <property type="evidence" value="ECO:0007669"/>
    <property type="project" value="InterPro"/>
</dbReference>
<evidence type="ECO:0000256" key="5">
    <source>
        <dbReference type="ARBA" id="ARBA00023010"/>
    </source>
</evidence>
<dbReference type="Proteomes" id="UP000887581">
    <property type="component" value="Unplaced"/>
</dbReference>
<dbReference type="Pfam" id="PF10168">
    <property type="entry name" value="Nup88"/>
    <property type="match status" value="1"/>
</dbReference>
<evidence type="ECO:0000256" key="7">
    <source>
        <dbReference type="ARBA" id="ARBA00023242"/>
    </source>
</evidence>
<evidence type="ECO:0000256" key="3">
    <source>
        <dbReference type="ARBA" id="ARBA00022816"/>
    </source>
</evidence>
<dbReference type="GO" id="GO:0006406">
    <property type="term" value="P:mRNA export from nucleus"/>
    <property type="evidence" value="ECO:0007669"/>
    <property type="project" value="TreeGrafter"/>
</dbReference>
<keyword evidence="5" id="KW-0811">Translocation</keyword>
<dbReference type="WBParaSite" id="sdigi.contig141.g5146.t1">
    <property type="protein sequence ID" value="sdigi.contig141.g5146.t1"/>
    <property type="gene ID" value="sdigi.contig141.g5146"/>
</dbReference>
<accession>A0A915PK52</accession>
<proteinExistence type="predicted"/>
<evidence type="ECO:0000256" key="1">
    <source>
        <dbReference type="ARBA" id="ARBA00004567"/>
    </source>
</evidence>
<keyword evidence="9" id="KW-1185">Reference proteome</keyword>
<dbReference type="GO" id="GO:0017056">
    <property type="term" value="F:structural constituent of nuclear pore"/>
    <property type="evidence" value="ECO:0007669"/>
    <property type="project" value="InterPro"/>
</dbReference>
<dbReference type="GO" id="GO:0005643">
    <property type="term" value="C:nuclear pore"/>
    <property type="evidence" value="ECO:0007669"/>
    <property type="project" value="UniProtKB-SubCell"/>
</dbReference>
<organism evidence="9 10">
    <name type="scientific">Setaria digitata</name>
    <dbReference type="NCBI Taxonomy" id="48799"/>
    <lineage>
        <taxon>Eukaryota</taxon>
        <taxon>Metazoa</taxon>
        <taxon>Ecdysozoa</taxon>
        <taxon>Nematoda</taxon>
        <taxon>Chromadorea</taxon>
        <taxon>Rhabditida</taxon>
        <taxon>Spirurina</taxon>
        <taxon>Spiruromorpha</taxon>
        <taxon>Filarioidea</taxon>
        <taxon>Setariidae</taxon>
        <taxon>Setaria</taxon>
    </lineage>
</organism>